<gene>
    <name evidence="1" type="ORF">FY207_04805</name>
</gene>
<organism evidence="1">
    <name type="scientific">Anaplasma marginale</name>
    <dbReference type="NCBI Taxonomy" id="770"/>
    <lineage>
        <taxon>Bacteria</taxon>
        <taxon>Pseudomonadati</taxon>
        <taxon>Pseudomonadota</taxon>
        <taxon>Alphaproteobacteria</taxon>
        <taxon>Rickettsiales</taxon>
        <taxon>Anaplasmataceae</taxon>
        <taxon>Anaplasma</taxon>
    </lineage>
</organism>
<dbReference type="EMBL" id="VTCY01000018">
    <property type="protein sequence ID" value="KAB0450922.1"/>
    <property type="molecule type" value="Genomic_DNA"/>
</dbReference>
<proteinExistence type="predicted"/>
<protein>
    <submittedName>
        <fullName evidence="1">Uncharacterized protein</fullName>
    </submittedName>
</protein>
<dbReference type="GeneID" id="7397975"/>
<comment type="caution">
    <text evidence="1">The sequence shown here is derived from an EMBL/GenBank/DDBJ whole genome shotgun (WGS) entry which is preliminary data.</text>
</comment>
<name>A0A643CLE3_ANAMA</name>
<dbReference type="AlphaFoldDB" id="A0A643CLE3"/>
<accession>A0A643CLE3</accession>
<reference evidence="1" key="1">
    <citation type="submission" date="2019-08" db="EMBL/GenBank/DDBJ databases">
        <authorList>
            <person name="Amaro Estrada I."/>
            <person name="Quiroz Castaneda R.E."/>
            <person name="Martinez Ocampo F."/>
            <person name="Rodriguez Camarillo S.D."/>
        </authorList>
    </citation>
    <scope>NUCLEOTIDE SEQUENCE</scope>
    <source>
        <strain evidence="1">MEX-30-184-02</strain>
    </source>
</reference>
<evidence type="ECO:0000313" key="1">
    <source>
        <dbReference type="EMBL" id="KAB0450922.1"/>
    </source>
</evidence>
<sequence>MSHKSSCEIDSKHNLSFDAVFREIDELFEKKEKQLQSMLDSTLHAFLEQFRDMLEEELIQPSQKEHAQLFAEVTPDNISQTASISHLYQKNLEIMSKMMLEIIQEALKNFTVV</sequence>
<dbReference type="RefSeq" id="WP_010264432.1">
    <property type="nucleotide sequence ID" value="NZ_CP023731.1"/>
</dbReference>